<comment type="caution">
    <text evidence="3">The sequence shown here is derived from an EMBL/GenBank/DDBJ whole genome shotgun (WGS) entry which is preliminary data.</text>
</comment>
<dbReference type="Proteomes" id="UP000295416">
    <property type="component" value="Unassembled WGS sequence"/>
</dbReference>
<dbReference type="GO" id="GO:0016491">
    <property type="term" value="F:oxidoreductase activity"/>
    <property type="evidence" value="ECO:0007669"/>
    <property type="project" value="UniProtKB-KW"/>
</dbReference>
<dbReference type="RefSeq" id="WP_132747348.1">
    <property type="nucleotide sequence ID" value="NZ_SLXK01000031.1"/>
</dbReference>
<keyword evidence="1" id="KW-0560">Oxidoreductase</keyword>
<dbReference type="OrthoDB" id="9776839at2"/>
<name>A0A4R2NNU8_9BACL</name>
<reference evidence="3 4" key="1">
    <citation type="submission" date="2019-03" db="EMBL/GenBank/DDBJ databases">
        <title>Genomic Encyclopedia of Type Strains, Phase IV (KMG-IV): sequencing the most valuable type-strain genomes for metagenomic binning, comparative biology and taxonomic classification.</title>
        <authorList>
            <person name="Goeker M."/>
        </authorList>
    </citation>
    <scope>NUCLEOTIDE SEQUENCE [LARGE SCALE GENOMIC DNA]</scope>
    <source>
        <strain evidence="3 4">DSM 19377</strain>
    </source>
</reference>
<dbReference type="EMBL" id="SLXK01000031">
    <property type="protein sequence ID" value="TCP23453.1"/>
    <property type="molecule type" value="Genomic_DNA"/>
</dbReference>
<dbReference type="InterPro" id="IPR051691">
    <property type="entry name" value="Metab_Enz_Cyan_OpOx_G3PDH"/>
</dbReference>
<proteinExistence type="predicted"/>
<dbReference type="Gene3D" id="3.50.50.60">
    <property type="entry name" value="FAD/NAD(P)-binding domain"/>
    <property type="match status" value="3"/>
</dbReference>
<dbReference type="SUPFAM" id="SSF51905">
    <property type="entry name" value="FAD/NAD(P)-binding domain"/>
    <property type="match status" value="1"/>
</dbReference>
<dbReference type="AlphaFoldDB" id="A0A4R2NNU8"/>
<dbReference type="Pfam" id="PF07992">
    <property type="entry name" value="Pyr_redox_2"/>
    <property type="match status" value="2"/>
</dbReference>
<dbReference type="PANTHER" id="PTHR42949">
    <property type="entry name" value="ANAEROBIC GLYCEROL-3-PHOSPHATE DEHYDROGENASE SUBUNIT B"/>
    <property type="match status" value="1"/>
</dbReference>
<dbReference type="PRINTS" id="PR00469">
    <property type="entry name" value="PNDRDTASEII"/>
</dbReference>
<keyword evidence="4" id="KW-1185">Reference proteome</keyword>
<accession>A0A4R2NNU8</accession>
<organism evidence="3 4">
    <name type="scientific">Scopulibacillus darangshiensis</name>
    <dbReference type="NCBI Taxonomy" id="442528"/>
    <lineage>
        <taxon>Bacteria</taxon>
        <taxon>Bacillati</taxon>
        <taxon>Bacillota</taxon>
        <taxon>Bacilli</taxon>
        <taxon>Bacillales</taxon>
        <taxon>Sporolactobacillaceae</taxon>
        <taxon>Scopulibacillus</taxon>
    </lineage>
</organism>
<evidence type="ECO:0000256" key="1">
    <source>
        <dbReference type="ARBA" id="ARBA00023002"/>
    </source>
</evidence>
<evidence type="ECO:0000259" key="2">
    <source>
        <dbReference type="Pfam" id="PF07992"/>
    </source>
</evidence>
<dbReference type="PANTHER" id="PTHR42949:SF3">
    <property type="entry name" value="ANAEROBIC GLYCEROL-3-PHOSPHATE DEHYDROGENASE SUBUNIT B"/>
    <property type="match status" value="1"/>
</dbReference>
<gene>
    <name evidence="3" type="ORF">EV207_13114</name>
</gene>
<feature type="domain" description="FAD/NAD(P)-binding" evidence="2">
    <location>
        <begin position="232"/>
        <end position="344"/>
    </location>
</feature>
<sequence>MIDCLIVGAGPAGLSAAIACAENGLSTMVLDEFMKPGGRLLGQLHEEPNGIWWNGIDEAEKLYQRAKALSISFHLETSVCHLEKVDGKYWTLHTDKGKFSGKNLLIATGAAEQSLPIPGWTLPGVMSIGAAQVMANVHRVKPGHRGIVIGVNVLSAAIARELLLAGVNLEGIVLPPRYLLTKGQSEPKDVFQSLLHMVHLAPSHLMKIGGKMALKSSFIRKMAVGTYPKKGFKVWGMPIKLKQTVTEIIGKENVEGVKVASVDSSGNIIEGSEEILPVDFVCISGGLYPLAELVSLAGCPFKYIPSLGGHVPVHDHNMQTPVEGLYVAGNVTGIESAKVAMAQGHLAGLSISSQKNKVSDGEALQNARESVVSTRTNALIHFHPDILDGRRRLYG</sequence>
<evidence type="ECO:0000313" key="3">
    <source>
        <dbReference type="EMBL" id="TCP23453.1"/>
    </source>
</evidence>
<evidence type="ECO:0000313" key="4">
    <source>
        <dbReference type="Proteomes" id="UP000295416"/>
    </source>
</evidence>
<dbReference type="InterPro" id="IPR023753">
    <property type="entry name" value="FAD/NAD-binding_dom"/>
</dbReference>
<feature type="domain" description="FAD/NAD(P)-binding" evidence="2">
    <location>
        <begin position="3"/>
        <end position="150"/>
    </location>
</feature>
<dbReference type="PRINTS" id="PR00368">
    <property type="entry name" value="FADPNR"/>
</dbReference>
<dbReference type="InterPro" id="IPR036188">
    <property type="entry name" value="FAD/NAD-bd_sf"/>
</dbReference>
<protein>
    <submittedName>
        <fullName evidence="3">Sarcosine oxidase subunit alpha</fullName>
    </submittedName>
</protein>